<proteinExistence type="inferred from homology"/>
<dbReference type="EMBL" id="OCMF01000001">
    <property type="protein sequence ID" value="SOC79242.1"/>
    <property type="molecule type" value="Genomic_DNA"/>
</dbReference>
<dbReference type="InterPro" id="IPR029058">
    <property type="entry name" value="AB_hydrolase_fold"/>
</dbReference>
<name>A0A285X1P3_9FLAO</name>
<dbReference type="Proteomes" id="UP000219193">
    <property type="component" value="Unassembled WGS sequence"/>
</dbReference>
<evidence type="ECO:0000313" key="5">
    <source>
        <dbReference type="Proteomes" id="UP000219193"/>
    </source>
</evidence>
<dbReference type="InterPro" id="IPR003140">
    <property type="entry name" value="PLipase/COase/thioEstase"/>
</dbReference>
<dbReference type="GO" id="GO:0016787">
    <property type="term" value="F:hydrolase activity"/>
    <property type="evidence" value="ECO:0007669"/>
    <property type="project" value="UniProtKB-KW"/>
</dbReference>
<dbReference type="AlphaFoldDB" id="A0A285X1P3"/>
<dbReference type="PANTHER" id="PTHR10655">
    <property type="entry name" value="LYSOPHOSPHOLIPASE-RELATED"/>
    <property type="match status" value="1"/>
</dbReference>
<reference evidence="5" key="1">
    <citation type="submission" date="2017-09" db="EMBL/GenBank/DDBJ databases">
        <authorList>
            <person name="Varghese N."/>
            <person name="Submissions S."/>
        </authorList>
    </citation>
    <scope>NUCLEOTIDE SEQUENCE [LARGE SCALE GENOMIC DNA]</scope>
    <source>
        <strain evidence="5">CGMCC 1.12641</strain>
    </source>
</reference>
<evidence type="ECO:0000259" key="3">
    <source>
        <dbReference type="Pfam" id="PF02230"/>
    </source>
</evidence>
<comment type="similarity">
    <text evidence="1">Belongs to the AB hydrolase superfamily. AB hydrolase 2 family.</text>
</comment>
<organism evidence="4 5">
    <name type="scientific">Salinimicrobium sediminis</name>
    <dbReference type="NCBI Taxonomy" id="1343891"/>
    <lineage>
        <taxon>Bacteria</taxon>
        <taxon>Pseudomonadati</taxon>
        <taxon>Bacteroidota</taxon>
        <taxon>Flavobacteriia</taxon>
        <taxon>Flavobacteriales</taxon>
        <taxon>Flavobacteriaceae</taxon>
        <taxon>Salinimicrobium</taxon>
    </lineage>
</organism>
<feature type="domain" description="Phospholipase/carboxylesterase/thioesterase" evidence="3">
    <location>
        <begin position="31"/>
        <end position="222"/>
    </location>
</feature>
<protein>
    <submittedName>
        <fullName evidence="4">Phospholipase/carboxylesterase</fullName>
    </submittedName>
</protein>
<evidence type="ECO:0000313" key="4">
    <source>
        <dbReference type="EMBL" id="SOC79242.1"/>
    </source>
</evidence>
<dbReference type="InterPro" id="IPR050565">
    <property type="entry name" value="LYPA1-2/EST-like"/>
</dbReference>
<dbReference type="Gene3D" id="3.40.50.1820">
    <property type="entry name" value="alpha/beta hydrolase"/>
    <property type="match status" value="1"/>
</dbReference>
<evidence type="ECO:0000256" key="2">
    <source>
        <dbReference type="ARBA" id="ARBA00022801"/>
    </source>
</evidence>
<dbReference type="PANTHER" id="PTHR10655:SF17">
    <property type="entry name" value="LYSOPHOSPHOLIPASE-LIKE PROTEIN 1"/>
    <property type="match status" value="1"/>
</dbReference>
<evidence type="ECO:0000256" key="1">
    <source>
        <dbReference type="ARBA" id="ARBA00006499"/>
    </source>
</evidence>
<sequence length="231" mass="25510">MAVLEPEKASELICKNLEMLHQKDFKYNGTPIEKAKKALIMVHGRGGFAEDILSVADHLKVEDFALVAPQAYNNSWYPLSFMAPVEQNQPWLDSAIEVLQLLEKELNEKGIASKDIYFFGFSQGACLTLEYVTRNAKKYGGVVAIIGGLIGKQINTGNYITDFEGTKIYIGTSDPDAHVPVERVEQTAAILKNKNAQVELQIHKDGGHAILPAELGKANHFIFGYSGEIDE</sequence>
<gene>
    <name evidence="4" type="ORF">SAMN06296241_0762</name>
</gene>
<accession>A0A285X1P3</accession>
<keyword evidence="2" id="KW-0378">Hydrolase</keyword>
<keyword evidence="5" id="KW-1185">Reference proteome</keyword>
<dbReference type="SUPFAM" id="SSF53474">
    <property type="entry name" value="alpha/beta-Hydrolases"/>
    <property type="match status" value="1"/>
</dbReference>
<dbReference type="Pfam" id="PF02230">
    <property type="entry name" value="Abhydrolase_2"/>
    <property type="match status" value="1"/>
</dbReference>